<dbReference type="Ensembl" id="ENSPKIT00000036841.1">
    <property type="protein sequence ID" value="ENSPKIP00000012446.1"/>
    <property type="gene ID" value="ENSPKIG00000000231.1"/>
</dbReference>
<reference evidence="9" key="2">
    <citation type="submission" date="2025-09" db="UniProtKB">
        <authorList>
            <consortium name="Ensembl"/>
        </authorList>
    </citation>
    <scope>IDENTIFICATION</scope>
</reference>
<keyword evidence="4" id="KW-0391">Immunity</keyword>
<sequence length="313" mass="34876">MATSSRIMHHVTKLESFQIGFLNMTMSSLVQPGENVVLTCNTTSDISFTSVVWFRHIVGTMTQVILASYTATGYTSYEEINDRQRFTLQKEQNMFNLRISKAKTSDSGVYYCALFGYMLKLHIPTATFLIISGSNRKTHTVHPVSDTVQPGDSVTLQCTIETGSCAGEHSVYWFRHGSGESLPGVIYSHGNRSDECEKSPEAGSPTRSCVYSLPKRNLSLSDAGTYYCAVAMCGEMLFGNGTKVDVEGKFLIKALFMQNELIAPLLICCVHYNTDAEMLNYAALHFTQKKGESRRKTRETEDCSLYSDVRLTD</sequence>
<dbReference type="PANTHER" id="PTHR19433">
    <property type="entry name" value="T-CELL RECEPTOR ALPHA CHAIN V REGION-RELATED"/>
    <property type="match status" value="1"/>
</dbReference>
<evidence type="ECO:0000256" key="4">
    <source>
        <dbReference type="ARBA" id="ARBA00022859"/>
    </source>
</evidence>
<organism evidence="9 10">
    <name type="scientific">Paramormyrops kingsleyae</name>
    <dbReference type="NCBI Taxonomy" id="1676925"/>
    <lineage>
        <taxon>Eukaryota</taxon>
        <taxon>Metazoa</taxon>
        <taxon>Chordata</taxon>
        <taxon>Craniata</taxon>
        <taxon>Vertebrata</taxon>
        <taxon>Euteleostomi</taxon>
        <taxon>Actinopterygii</taxon>
        <taxon>Neopterygii</taxon>
        <taxon>Teleostei</taxon>
        <taxon>Osteoglossocephala</taxon>
        <taxon>Osteoglossomorpha</taxon>
        <taxon>Osteoglossiformes</taxon>
        <taxon>Mormyridae</taxon>
        <taxon>Paramormyrops</taxon>
    </lineage>
</organism>
<evidence type="ECO:0000256" key="7">
    <source>
        <dbReference type="ARBA" id="ARBA00023180"/>
    </source>
</evidence>
<evidence type="ECO:0000256" key="2">
    <source>
        <dbReference type="ARBA" id="ARBA00022475"/>
    </source>
</evidence>
<dbReference type="InterPro" id="IPR003599">
    <property type="entry name" value="Ig_sub"/>
</dbReference>
<evidence type="ECO:0000256" key="5">
    <source>
        <dbReference type="ARBA" id="ARBA00023136"/>
    </source>
</evidence>
<comment type="subcellular location">
    <subcellularLocation>
        <location evidence="1">Cell membrane</location>
    </subcellularLocation>
</comment>
<evidence type="ECO:0000259" key="8">
    <source>
        <dbReference type="PROSITE" id="PS50835"/>
    </source>
</evidence>
<dbReference type="PANTHER" id="PTHR19433:SF133">
    <property type="entry name" value="IMMUNE-TYPE RECEPTOR 5 PRECURSOR-RELATED"/>
    <property type="match status" value="1"/>
</dbReference>
<protein>
    <recommendedName>
        <fullName evidence="8">Ig-like domain-containing protein</fullName>
    </recommendedName>
</protein>
<keyword evidence="2" id="KW-1003">Cell membrane</keyword>
<dbReference type="AlphaFoldDB" id="A0A3B3R433"/>
<proteinExistence type="predicted"/>
<dbReference type="SMART" id="SM00406">
    <property type="entry name" value="IGv"/>
    <property type="match status" value="2"/>
</dbReference>
<dbReference type="GO" id="GO:0005886">
    <property type="term" value="C:plasma membrane"/>
    <property type="evidence" value="ECO:0007669"/>
    <property type="project" value="UniProtKB-SubCell"/>
</dbReference>
<evidence type="ECO:0000313" key="9">
    <source>
        <dbReference type="Ensembl" id="ENSPKIP00000012446.1"/>
    </source>
</evidence>
<evidence type="ECO:0000313" key="10">
    <source>
        <dbReference type="Proteomes" id="UP000261540"/>
    </source>
</evidence>
<keyword evidence="7" id="KW-0325">Glycoprotein</keyword>
<dbReference type="Proteomes" id="UP000261540">
    <property type="component" value="Unplaced"/>
</dbReference>
<dbReference type="GO" id="GO:0002376">
    <property type="term" value="P:immune system process"/>
    <property type="evidence" value="ECO:0007669"/>
    <property type="project" value="UniProtKB-KW"/>
</dbReference>
<dbReference type="Gene3D" id="2.60.40.10">
    <property type="entry name" value="Immunoglobulins"/>
    <property type="match status" value="2"/>
</dbReference>
<dbReference type="GO" id="GO:0009617">
    <property type="term" value="P:response to bacterium"/>
    <property type="evidence" value="ECO:0007669"/>
    <property type="project" value="TreeGrafter"/>
</dbReference>
<dbReference type="CDD" id="cd00099">
    <property type="entry name" value="IgV"/>
    <property type="match status" value="1"/>
</dbReference>
<keyword evidence="5" id="KW-0472">Membrane</keyword>
<dbReference type="SMART" id="SM00409">
    <property type="entry name" value="IG"/>
    <property type="match status" value="2"/>
</dbReference>
<evidence type="ECO:0000256" key="6">
    <source>
        <dbReference type="ARBA" id="ARBA00023157"/>
    </source>
</evidence>
<feature type="domain" description="Ig-like" evidence="8">
    <location>
        <begin position="124"/>
        <end position="230"/>
    </location>
</feature>
<keyword evidence="3" id="KW-0732">Signal</keyword>
<dbReference type="InterPro" id="IPR013783">
    <property type="entry name" value="Ig-like_fold"/>
</dbReference>
<evidence type="ECO:0000256" key="3">
    <source>
        <dbReference type="ARBA" id="ARBA00022729"/>
    </source>
</evidence>
<dbReference type="Pfam" id="PF07686">
    <property type="entry name" value="V-set"/>
    <property type="match status" value="2"/>
</dbReference>
<dbReference type="InterPro" id="IPR007110">
    <property type="entry name" value="Ig-like_dom"/>
</dbReference>
<feature type="domain" description="Ig-like" evidence="8">
    <location>
        <begin position="30"/>
        <end position="112"/>
    </location>
</feature>
<dbReference type="SUPFAM" id="SSF48726">
    <property type="entry name" value="Immunoglobulin"/>
    <property type="match status" value="2"/>
</dbReference>
<dbReference type="PROSITE" id="PS50835">
    <property type="entry name" value="IG_LIKE"/>
    <property type="match status" value="2"/>
</dbReference>
<reference evidence="9" key="1">
    <citation type="submission" date="2025-08" db="UniProtKB">
        <authorList>
            <consortium name="Ensembl"/>
        </authorList>
    </citation>
    <scope>IDENTIFICATION</scope>
</reference>
<keyword evidence="10" id="KW-1185">Reference proteome</keyword>
<dbReference type="GeneTree" id="ENSGT01030000234530"/>
<dbReference type="InterPro" id="IPR013106">
    <property type="entry name" value="Ig_V-set"/>
</dbReference>
<dbReference type="InterPro" id="IPR036179">
    <property type="entry name" value="Ig-like_dom_sf"/>
</dbReference>
<keyword evidence="6" id="KW-1015">Disulfide bond</keyword>
<dbReference type="InterPro" id="IPR052051">
    <property type="entry name" value="TCR_complex_component"/>
</dbReference>
<evidence type="ECO:0000256" key="1">
    <source>
        <dbReference type="ARBA" id="ARBA00004236"/>
    </source>
</evidence>
<accession>A0A3B3R433</accession>
<name>A0A3B3R433_9TELE</name>